<reference evidence="1 2" key="1">
    <citation type="submission" date="2018-02" db="EMBL/GenBank/DDBJ databases">
        <title>Genome sequence of the basidiomycete white-rot fungus Phlebia centrifuga.</title>
        <authorList>
            <person name="Granchi Z."/>
            <person name="Peng M."/>
            <person name="de Vries R.P."/>
            <person name="Hilden K."/>
            <person name="Makela M.R."/>
            <person name="Grigoriev I."/>
            <person name="Riley R."/>
        </authorList>
    </citation>
    <scope>NUCLEOTIDE SEQUENCE [LARGE SCALE GENOMIC DNA]</scope>
    <source>
        <strain evidence="1 2">FBCC195</strain>
    </source>
</reference>
<dbReference type="AlphaFoldDB" id="A0A2R6NPQ1"/>
<evidence type="ECO:0000313" key="2">
    <source>
        <dbReference type="Proteomes" id="UP000186601"/>
    </source>
</evidence>
<comment type="caution">
    <text evidence="1">The sequence shown here is derived from an EMBL/GenBank/DDBJ whole genome shotgun (WGS) entry which is preliminary data.</text>
</comment>
<dbReference type="Proteomes" id="UP000186601">
    <property type="component" value="Unassembled WGS sequence"/>
</dbReference>
<evidence type="ECO:0000313" key="1">
    <source>
        <dbReference type="EMBL" id="PSR74427.1"/>
    </source>
</evidence>
<dbReference type="EMBL" id="MLYV02000989">
    <property type="protein sequence ID" value="PSR74427.1"/>
    <property type="molecule type" value="Genomic_DNA"/>
</dbReference>
<name>A0A2R6NPQ1_9APHY</name>
<proteinExistence type="predicted"/>
<sequence length="86" mass="9891">MAFYLALHDGLGKPRFHSDSAQLRHSDRARPDRYDAQWLVAVTDERIIVKSIKRGILHLSSHIGYSEMYKANADDSDEQARIRLPL</sequence>
<organism evidence="1 2">
    <name type="scientific">Hermanssonia centrifuga</name>
    <dbReference type="NCBI Taxonomy" id="98765"/>
    <lineage>
        <taxon>Eukaryota</taxon>
        <taxon>Fungi</taxon>
        <taxon>Dikarya</taxon>
        <taxon>Basidiomycota</taxon>
        <taxon>Agaricomycotina</taxon>
        <taxon>Agaricomycetes</taxon>
        <taxon>Polyporales</taxon>
        <taxon>Meruliaceae</taxon>
        <taxon>Hermanssonia</taxon>
    </lineage>
</organism>
<protein>
    <submittedName>
        <fullName evidence="1">Uncharacterized protein</fullName>
    </submittedName>
</protein>
<accession>A0A2R6NPQ1</accession>
<keyword evidence="2" id="KW-1185">Reference proteome</keyword>
<gene>
    <name evidence="1" type="ORF">PHLCEN_2v9839</name>
</gene>